<dbReference type="InterPro" id="IPR035906">
    <property type="entry name" value="MetI-like_sf"/>
</dbReference>
<evidence type="ECO:0000313" key="10">
    <source>
        <dbReference type="Proteomes" id="UP000215145"/>
    </source>
</evidence>
<feature type="transmembrane region" description="Helical" evidence="7">
    <location>
        <begin position="112"/>
        <end position="138"/>
    </location>
</feature>
<organism evidence="9 10">
    <name type="scientific">Paenibacillus herberti</name>
    <dbReference type="NCBI Taxonomy" id="1619309"/>
    <lineage>
        <taxon>Bacteria</taxon>
        <taxon>Bacillati</taxon>
        <taxon>Bacillota</taxon>
        <taxon>Bacilli</taxon>
        <taxon>Bacillales</taxon>
        <taxon>Paenibacillaceae</taxon>
        <taxon>Paenibacillus</taxon>
    </lineage>
</organism>
<evidence type="ECO:0000256" key="6">
    <source>
        <dbReference type="ARBA" id="ARBA00023136"/>
    </source>
</evidence>
<evidence type="ECO:0000256" key="2">
    <source>
        <dbReference type="ARBA" id="ARBA00022448"/>
    </source>
</evidence>
<evidence type="ECO:0000256" key="3">
    <source>
        <dbReference type="ARBA" id="ARBA00022475"/>
    </source>
</evidence>
<dbReference type="Proteomes" id="UP000215145">
    <property type="component" value="Unassembled WGS sequence"/>
</dbReference>
<dbReference type="InterPro" id="IPR000515">
    <property type="entry name" value="MetI-like"/>
</dbReference>
<proteinExistence type="inferred from homology"/>
<comment type="similarity">
    <text evidence="7">Belongs to the binding-protein-dependent transport system permease family.</text>
</comment>
<keyword evidence="5 7" id="KW-1133">Transmembrane helix</keyword>
<dbReference type="RefSeq" id="WP_089525704.1">
    <property type="nucleotide sequence ID" value="NZ_NMUQ01000002.1"/>
</dbReference>
<dbReference type="SUPFAM" id="SSF161098">
    <property type="entry name" value="MetI-like"/>
    <property type="match status" value="1"/>
</dbReference>
<gene>
    <name evidence="9" type="ORF">CGZ75_18660</name>
</gene>
<dbReference type="Pfam" id="PF12911">
    <property type="entry name" value="OppC_N"/>
    <property type="match status" value="1"/>
</dbReference>
<dbReference type="Gene3D" id="1.10.3720.10">
    <property type="entry name" value="MetI-like"/>
    <property type="match status" value="1"/>
</dbReference>
<keyword evidence="2 7" id="KW-0813">Transport</keyword>
<feature type="transmembrane region" description="Helical" evidence="7">
    <location>
        <begin position="49"/>
        <end position="70"/>
    </location>
</feature>
<dbReference type="InterPro" id="IPR050366">
    <property type="entry name" value="BP-dependent_transpt_permease"/>
</dbReference>
<keyword evidence="10" id="KW-1185">Reference proteome</keyword>
<dbReference type="EMBL" id="NMUQ01000002">
    <property type="protein sequence ID" value="OXM14887.1"/>
    <property type="molecule type" value="Genomic_DNA"/>
</dbReference>
<name>A0A229NYG8_9BACL</name>
<reference evidence="9 10" key="1">
    <citation type="submission" date="2017-07" db="EMBL/GenBank/DDBJ databases">
        <title>Paenibacillus herberti R33 genome sequencing and assembly.</title>
        <authorList>
            <person name="Su W."/>
        </authorList>
    </citation>
    <scope>NUCLEOTIDE SEQUENCE [LARGE SCALE GENOMIC DNA]</scope>
    <source>
        <strain evidence="9 10">R33</strain>
    </source>
</reference>
<evidence type="ECO:0000256" key="1">
    <source>
        <dbReference type="ARBA" id="ARBA00004651"/>
    </source>
</evidence>
<evidence type="ECO:0000256" key="5">
    <source>
        <dbReference type="ARBA" id="ARBA00022989"/>
    </source>
</evidence>
<evidence type="ECO:0000256" key="4">
    <source>
        <dbReference type="ARBA" id="ARBA00022692"/>
    </source>
</evidence>
<dbReference type="PROSITE" id="PS50928">
    <property type="entry name" value="ABC_TM1"/>
    <property type="match status" value="1"/>
</dbReference>
<evidence type="ECO:0000256" key="7">
    <source>
        <dbReference type="RuleBase" id="RU363032"/>
    </source>
</evidence>
<dbReference type="AlphaFoldDB" id="A0A229NYG8"/>
<accession>A0A229NYG8</accession>
<comment type="subcellular location">
    <subcellularLocation>
        <location evidence="1 7">Cell membrane</location>
        <topology evidence="1 7">Multi-pass membrane protein</topology>
    </subcellularLocation>
</comment>
<feature type="transmembrane region" description="Helical" evidence="7">
    <location>
        <begin position="276"/>
        <end position="299"/>
    </location>
</feature>
<protein>
    <submittedName>
        <fullName evidence="9">Diguanylate cyclase</fullName>
    </submittedName>
</protein>
<keyword evidence="6 7" id="KW-0472">Membrane</keyword>
<dbReference type="InterPro" id="IPR025966">
    <property type="entry name" value="OppC_N"/>
</dbReference>
<dbReference type="GO" id="GO:0055085">
    <property type="term" value="P:transmembrane transport"/>
    <property type="evidence" value="ECO:0007669"/>
    <property type="project" value="InterPro"/>
</dbReference>
<sequence>MDNVNEKRRPLPDPRKFVPLKKRDFAQQQMAPSYTTWKLATMKLTANKFAMGAGIVLALMIIMAVIYPLFTPHNFRGQSLLNTFTAPGGSYYFGTDDLGRDLFSRSWKGAQISLTVGILAAIADVILGIIIGGIMGFFGGKVDEVLNKITEILYSIPYLLIVILLGVVLGQGMFTLIIALVATGWINMAWIVRGQIMQLKNQEYVLAAQAMGSGGFRILFKHLIPNTMGPIIVTMTLTVPSAIFAEAFLSFLGLGVQSPAASWGVMINDSLASWQLYPWTLLFPAGMLCVAMLAFNIFGDGLRDAFDPKTRVE</sequence>
<dbReference type="GO" id="GO:0005886">
    <property type="term" value="C:plasma membrane"/>
    <property type="evidence" value="ECO:0007669"/>
    <property type="project" value="UniProtKB-SubCell"/>
</dbReference>
<evidence type="ECO:0000259" key="8">
    <source>
        <dbReference type="PROSITE" id="PS50928"/>
    </source>
</evidence>
<feature type="transmembrane region" description="Helical" evidence="7">
    <location>
        <begin position="232"/>
        <end position="256"/>
    </location>
</feature>
<dbReference type="CDD" id="cd06261">
    <property type="entry name" value="TM_PBP2"/>
    <property type="match status" value="1"/>
</dbReference>
<dbReference type="OrthoDB" id="9797472at2"/>
<evidence type="ECO:0000313" key="9">
    <source>
        <dbReference type="EMBL" id="OXM14887.1"/>
    </source>
</evidence>
<dbReference type="Pfam" id="PF00528">
    <property type="entry name" value="BPD_transp_1"/>
    <property type="match status" value="1"/>
</dbReference>
<dbReference type="PANTHER" id="PTHR43386:SF22">
    <property type="entry name" value="OLIGOPEPTIDE TRANSPORT SYSTEM PERMEASE PROTEIN OPPC"/>
    <property type="match status" value="1"/>
</dbReference>
<comment type="caution">
    <text evidence="9">The sequence shown here is derived from an EMBL/GenBank/DDBJ whole genome shotgun (WGS) entry which is preliminary data.</text>
</comment>
<feature type="domain" description="ABC transmembrane type-1" evidence="8">
    <location>
        <begin position="110"/>
        <end position="299"/>
    </location>
</feature>
<feature type="transmembrane region" description="Helical" evidence="7">
    <location>
        <begin position="159"/>
        <end position="192"/>
    </location>
</feature>
<keyword evidence="3" id="KW-1003">Cell membrane</keyword>
<dbReference type="PANTHER" id="PTHR43386">
    <property type="entry name" value="OLIGOPEPTIDE TRANSPORT SYSTEM PERMEASE PROTEIN APPC"/>
    <property type="match status" value="1"/>
</dbReference>
<keyword evidence="4 7" id="KW-0812">Transmembrane</keyword>